<evidence type="ECO:0000313" key="7">
    <source>
        <dbReference type="Proteomes" id="UP000612808"/>
    </source>
</evidence>
<keyword evidence="2" id="KW-0238">DNA-binding</keyword>
<name>A0A8J3NCR9_9ACTN</name>
<dbReference type="GO" id="GO:0043565">
    <property type="term" value="F:sequence-specific DNA binding"/>
    <property type="evidence" value="ECO:0007669"/>
    <property type="project" value="InterPro"/>
</dbReference>
<evidence type="ECO:0000259" key="5">
    <source>
        <dbReference type="PROSITE" id="PS01124"/>
    </source>
</evidence>
<dbReference type="InterPro" id="IPR050204">
    <property type="entry name" value="AraC_XylS_family_regulators"/>
</dbReference>
<accession>A0A8J3NCR9</accession>
<keyword evidence="7" id="KW-1185">Reference proteome</keyword>
<comment type="caution">
    <text evidence="6">The sequence shown here is derived from an EMBL/GenBank/DDBJ whole genome shotgun (WGS) entry which is preliminary data.</text>
</comment>
<evidence type="ECO:0000256" key="3">
    <source>
        <dbReference type="ARBA" id="ARBA00023163"/>
    </source>
</evidence>
<dbReference type="Proteomes" id="UP000612808">
    <property type="component" value="Unassembled WGS sequence"/>
</dbReference>
<evidence type="ECO:0000256" key="2">
    <source>
        <dbReference type="ARBA" id="ARBA00023125"/>
    </source>
</evidence>
<keyword evidence="1" id="KW-0805">Transcription regulation</keyword>
<dbReference type="RefSeq" id="WP_203658174.1">
    <property type="nucleotide sequence ID" value="NZ_BAAAZM010000009.1"/>
</dbReference>
<evidence type="ECO:0000256" key="1">
    <source>
        <dbReference type="ARBA" id="ARBA00023015"/>
    </source>
</evidence>
<dbReference type="PROSITE" id="PS01124">
    <property type="entry name" value="HTH_ARAC_FAMILY_2"/>
    <property type="match status" value="1"/>
</dbReference>
<evidence type="ECO:0000313" key="6">
    <source>
        <dbReference type="EMBL" id="GID12185.1"/>
    </source>
</evidence>
<dbReference type="Gene3D" id="1.10.10.60">
    <property type="entry name" value="Homeodomain-like"/>
    <property type="match status" value="1"/>
</dbReference>
<feature type="domain" description="HTH araC/xylS-type" evidence="5">
    <location>
        <begin position="162"/>
        <end position="266"/>
    </location>
</feature>
<dbReference type="PANTHER" id="PTHR46796:SF15">
    <property type="entry name" value="BLL1074 PROTEIN"/>
    <property type="match status" value="1"/>
</dbReference>
<protein>
    <submittedName>
        <fullName evidence="6">Putative transcriptional regulator, AraC</fullName>
    </submittedName>
</protein>
<proteinExistence type="predicted"/>
<dbReference type="SMART" id="SM00342">
    <property type="entry name" value="HTH_ARAC"/>
    <property type="match status" value="1"/>
</dbReference>
<dbReference type="Pfam" id="PF12833">
    <property type="entry name" value="HTH_18"/>
    <property type="match status" value="1"/>
</dbReference>
<dbReference type="PANTHER" id="PTHR46796">
    <property type="entry name" value="HTH-TYPE TRANSCRIPTIONAL ACTIVATOR RHAS-RELATED"/>
    <property type="match status" value="1"/>
</dbReference>
<dbReference type="InterPro" id="IPR018060">
    <property type="entry name" value="HTH_AraC"/>
</dbReference>
<organism evidence="6 7">
    <name type="scientific">Actinocatenispora rupis</name>
    <dbReference type="NCBI Taxonomy" id="519421"/>
    <lineage>
        <taxon>Bacteria</taxon>
        <taxon>Bacillati</taxon>
        <taxon>Actinomycetota</taxon>
        <taxon>Actinomycetes</taxon>
        <taxon>Micromonosporales</taxon>
        <taxon>Micromonosporaceae</taxon>
        <taxon>Actinocatenispora</taxon>
    </lineage>
</organism>
<sequence length="298" mass="31991">MSWEFATAPARCAPGIVSMVGYRAFDVPDTVHRGLPSSLLTFIVALDDGVRAAPTVAELPDARPAPVVLGGLHVAASQVRQQPGQAGIQMAVHPLAARALFGLPSAELSVTDFDATAVLGRRVVELRDRLAEAPGWREAFALTARHLVGLHGSRRTPSVRPDLAYAWHLLETSRGRMPVAAVADRVGLSARHLATLFEREVGRTPKTVAMLMRFEYASAAIARAARGPGRLDLAGIAATAGYCDQAHLSRDFVRFTGVPPRVWLAEEFGNIQDGGHSGRSEWSHDWLESDGVHDAPGH</sequence>
<evidence type="ECO:0000256" key="4">
    <source>
        <dbReference type="SAM" id="MobiDB-lite"/>
    </source>
</evidence>
<keyword evidence="3" id="KW-0804">Transcription</keyword>
<feature type="region of interest" description="Disordered" evidence="4">
    <location>
        <begin position="275"/>
        <end position="298"/>
    </location>
</feature>
<dbReference type="GO" id="GO:0003700">
    <property type="term" value="F:DNA-binding transcription factor activity"/>
    <property type="evidence" value="ECO:0007669"/>
    <property type="project" value="InterPro"/>
</dbReference>
<dbReference type="AlphaFoldDB" id="A0A8J3NCR9"/>
<reference evidence="6" key="1">
    <citation type="submission" date="2021-01" db="EMBL/GenBank/DDBJ databases">
        <title>Whole genome shotgun sequence of Actinocatenispora rupis NBRC 107355.</title>
        <authorList>
            <person name="Komaki H."/>
            <person name="Tamura T."/>
        </authorList>
    </citation>
    <scope>NUCLEOTIDE SEQUENCE</scope>
    <source>
        <strain evidence="6">NBRC 107355</strain>
    </source>
</reference>
<feature type="compositionally biased region" description="Basic and acidic residues" evidence="4">
    <location>
        <begin position="276"/>
        <end position="298"/>
    </location>
</feature>
<gene>
    <name evidence="6" type="ORF">Aru02nite_30740</name>
</gene>
<dbReference type="EMBL" id="BOMB01000017">
    <property type="protein sequence ID" value="GID12185.1"/>
    <property type="molecule type" value="Genomic_DNA"/>
</dbReference>